<reference evidence="3 4" key="1">
    <citation type="submission" date="2020-08" db="EMBL/GenBank/DDBJ databases">
        <title>Sequencing the genomes of 1000 actinobacteria strains.</title>
        <authorList>
            <person name="Klenk H.-P."/>
        </authorList>
    </citation>
    <scope>NUCLEOTIDE SEQUENCE [LARGE SCALE GENOMIC DNA]</scope>
    <source>
        <strain evidence="3 4">DSM 105783</strain>
    </source>
</reference>
<dbReference type="SUPFAM" id="SSF52540">
    <property type="entry name" value="P-loop containing nucleoside triphosphate hydrolases"/>
    <property type="match status" value="1"/>
</dbReference>
<dbReference type="Gene3D" id="3.40.50.300">
    <property type="entry name" value="P-loop containing nucleotide triphosphate hydrolases"/>
    <property type="match status" value="2"/>
</dbReference>
<feature type="compositionally biased region" description="Low complexity" evidence="2">
    <location>
        <begin position="270"/>
        <end position="285"/>
    </location>
</feature>
<dbReference type="RefSeq" id="WP_183665949.1">
    <property type="nucleotide sequence ID" value="NZ_BAAARH010000008.1"/>
</dbReference>
<keyword evidence="1" id="KW-0175">Coiled coil</keyword>
<proteinExistence type="predicted"/>
<feature type="region of interest" description="Disordered" evidence="2">
    <location>
        <begin position="1263"/>
        <end position="1368"/>
    </location>
</feature>
<accession>A0A7W8TWU6</accession>
<feature type="coiled-coil region" evidence="1">
    <location>
        <begin position="653"/>
        <end position="700"/>
    </location>
</feature>
<evidence type="ECO:0000313" key="3">
    <source>
        <dbReference type="EMBL" id="MBB5513610.1"/>
    </source>
</evidence>
<gene>
    <name evidence="3" type="ORF">HD598_002297</name>
</gene>
<sequence length="1368" mass="151104">MTTTDSHQDVFSSWMKSLGTGAGTDTLIRFAGSKSNSIDLTHAHPSGLSQFLMGRKTRLSMLLRDRETYLEAATVAAHLVAKISELSEDRGIDVGYVAAGVTSWRAIVNGRSEQFGAPVMLGKITLVRREEDDDYDVQITERASANPALLRHLARELDVHLSAQQLNASAYTTARFDPHAALAVVRRETTELPGFYAQDQILISTFADLVDPADPDHVDPTHPVIGRLIAAHAQELEGDSAPLLGASVAAPESTDPADANTPASNDPEVTEVASETAAASSSFEFPEPQVEHPSSDERHPADEFLVLDADASQQHVLDYVAAGESIVVNAAAGAGQTQTAVNAVAQLVRDGKRVLVVAERKNTARGFVERLESLKLDSIAAHLTPQFGVEELRTKLTQAILRNERATEPKLEKLHETLVAHRHALVDHVASLHTVRERWQCSPYQAMQELAALTALNPAPATEVQLKRSVLDTLLERTDVAAKLERAAELGSFSRTAADKPWYGAKVRNRQSAEAALELVESLKKDFDPLKDRLARTAEQSQIRPGNTFEQWREQLDMLITVRGSLDKFEPDIFDHSVEDLIAATSTSAWRRANKVEMSSMTRSRLRRVAKEFVRPGVHLTDLHEALIDVQVQRERWQKYATSQRHPSVPLGLGELKREFESVAERLQKLAELLPDQQSMNVEQQSIEDLSKRLKDLAADTDTLRILPERNILEDQLKERGLSEFVDDLRTREVRADLVKDELNLAWWRSALVAMISGDDFLAMSDGNMLRKIEAEYRLADAAHVHSGADRLRWSLAKNWRDALADHRAASRDLRTMIKIGDPTLDQFAALPTALVNSMVPVLVGSPLHLASHIPSTMVFDAVILLDAYSLSLRSAIGVISKSSQVIAFGDKMLGAPRGFEVSVDPTATSREPDEPRSALQQLSTVLPTCSLEKVYRGVDERLTALLSEWYYNSELERLPGSRAFSGAFPSLSAEYVQDGTGVPSIPTQPVESTIAEVNRVVDLVFAHIRRRPQHTLAVVAGNEAHARKIAEAIRIQLPNYRWASEFFKSQQEPFVVTSVQRAHSVERDAVIFALGFARNTHGKVSHQFGLLSEPQGDEYLVSALTRPRVSLQLVSSLRKGDVDWDRLSSAPRFFLTLMGRLLDGESGFKGEGQAIEDPLVRDLKERLEMLGARVQQSYRGVLDMAVASRDAEVAKGQHPLAVVSDGTQSYRSLSVRERSRLRPQRLETMGWRYIPLWTIDVFSDPETVSQRLGEYLGLFTASEPTPSTSQEDSVAPDQQAAAAGNVEASDAVVPDSGTAQEDAAQQSDSEPMNVTVVPPKPTTIKDIPPASAVLPRVAKEDDPRAWGDREDSNHDQWLKEQRPPHWG</sequence>
<feature type="compositionally biased region" description="Polar residues" evidence="2">
    <location>
        <begin position="1298"/>
        <end position="1313"/>
    </location>
</feature>
<feature type="compositionally biased region" description="Basic and acidic residues" evidence="2">
    <location>
        <begin position="1338"/>
        <end position="1368"/>
    </location>
</feature>
<feature type="compositionally biased region" description="Polar residues" evidence="2">
    <location>
        <begin position="1263"/>
        <end position="1273"/>
    </location>
</feature>
<evidence type="ECO:0008006" key="5">
    <source>
        <dbReference type="Google" id="ProtNLM"/>
    </source>
</evidence>
<feature type="region of interest" description="Disordered" evidence="2">
    <location>
        <begin position="250"/>
        <end position="297"/>
    </location>
</feature>
<name>A0A7W8TWU6_9MICC</name>
<protein>
    <recommendedName>
        <fullName evidence="5">DNA helicase</fullName>
    </recommendedName>
</protein>
<evidence type="ECO:0000256" key="1">
    <source>
        <dbReference type="SAM" id="Coils"/>
    </source>
</evidence>
<evidence type="ECO:0000256" key="2">
    <source>
        <dbReference type="SAM" id="MobiDB-lite"/>
    </source>
</evidence>
<comment type="caution">
    <text evidence="3">The sequence shown here is derived from an EMBL/GenBank/DDBJ whole genome shotgun (WGS) entry which is preliminary data.</text>
</comment>
<organism evidence="3 4">
    <name type="scientific">Neomicrococcus aestuarii</name>
    <dbReference type="NCBI Taxonomy" id="556325"/>
    <lineage>
        <taxon>Bacteria</taxon>
        <taxon>Bacillati</taxon>
        <taxon>Actinomycetota</taxon>
        <taxon>Actinomycetes</taxon>
        <taxon>Micrococcales</taxon>
        <taxon>Micrococcaceae</taxon>
        <taxon>Neomicrococcus</taxon>
    </lineage>
</organism>
<dbReference type="InterPro" id="IPR027417">
    <property type="entry name" value="P-loop_NTPase"/>
</dbReference>
<dbReference type="Proteomes" id="UP000580797">
    <property type="component" value="Unassembled WGS sequence"/>
</dbReference>
<evidence type="ECO:0000313" key="4">
    <source>
        <dbReference type="Proteomes" id="UP000580797"/>
    </source>
</evidence>
<dbReference type="EMBL" id="JACHDR010000001">
    <property type="protein sequence ID" value="MBB5513610.1"/>
    <property type="molecule type" value="Genomic_DNA"/>
</dbReference>